<dbReference type="InterPro" id="IPR053498">
    <property type="entry name" value="Retron_ATPase"/>
</dbReference>
<dbReference type="PANTHER" id="PTHR32182:SF23">
    <property type="entry name" value="ATP BINDING PROTEIN"/>
    <property type="match status" value="1"/>
</dbReference>
<dbReference type="SUPFAM" id="SSF52540">
    <property type="entry name" value="P-loop containing nucleoside triphosphate hydrolases"/>
    <property type="match status" value="2"/>
</dbReference>
<evidence type="ECO:0000259" key="4">
    <source>
        <dbReference type="SMART" id="SM00382"/>
    </source>
</evidence>
<keyword evidence="3" id="KW-0175">Coiled coil</keyword>
<evidence type="ECO:0000313" key="6">
    <source>
        <dbReference type="Proteomes" id="UP000199371"/>
    </source>
</evidence>
<proteinExistence type="predicted"/>
<protein>
    <submittedName>
        <fullName evidence="5">Predicted ATP-binding protein involved in virulence</fullName>
    </submittedName>
</protein>
<reference evidence="6" key="1">
    <citation type="submission" date="2016-10" db="EMBL/GenBank/DDBJ databases">
        <authorList>
            <person name="Varghese N."/>
            <person name="Submissions S."/>
        </authorList>
    </citation>
    <scope>NUCLEOTIDE SEQUENCE [LARGE SCALE GENOMIC DNA]</scope>
    <source>
        <strain evidence="6">DSM 17616</strain>
    </source>
</reference>
<dbReference type="Pfam" id="PF13175">
    <property type="entry name" value="AAA_15"/>
    <property type="match status" value="1"/>
</dbReference>
<dbReference type="Gene3D" id="3.40.50.300">
    <property type="entry name" value="P-loop containing nucleotide triphosphate hydrolases"/>
    <property type="match status" value="1"/>
</dbReference>
<dbReference type="PANTHER" id="PTHR32182">
    <property type="entry name" value="DNA REPLICATION AND REPAIR PROTEIN RECF"/>
    <property type="match status" value="1"/>
</dbReference>
<feature type="domain" description="AAA+ ATPase" evidence="4">
    <location>
        <begin position="82"/>
        <end position="450"/>
    </location>
</feature>
<organism evidence="5 6">
    <name type="scientific">Rheinheimera pacifica</name>
    <dbReference type="NCBI Taxonomy" id="173990"/>
    <lineage>
        <taxon>Bacteria</taxon>
        <taxon>Pseudomonadati</taxon>
        <taxon>Pseudomonadota</taxon>
        <taxon>Gammaproteobacteria</taxon>
        <taxon>Chromatiales</taxon>
        <taxon>Chromatiaceae</taxon>
        <taxon>Rheinheimera</taxon>
    </lineage>
</organism>
<dbReference type="Proteomes" id="UP000199371">
    <property type="component" value="Unassembled WGS sequence"/>
</dbReference>
<dbReference type="AlphaFoldDB" id="A0A1H6NG99"/>
<sequence length="541" mass="62214">MVMNEIAKHKKLFLKSDAGEFSASYQLFKMYDEGIGVDKDSEKADYFKSKFIKQLDNYTFRISSVRLINFKGFGDVDLQLNKHGCTILVGNNGSGKSTILEAIQKTLSHLSSRLTTRSYNGDQIDELEIKSKSEYSTIAINFLIDELNVGVELSQSRPLSQTIRKSRFTDLNDLGNIFRIANSTTDNFPLPLLASYNVERANDVTTKDIEKSEEILDSYIWSKARGYSKSLTGKADFRLFFKWFKEVTEEKNENSLNEIKIKISEKEAELNSPLLQSIFSEFENLNDNVKSTIDKYRKDIEELRSRLNSISTENTNERMLNFVKDAIYNFLPGFSDLKIQRNPLDLSIKKNNEQLSVLQLSQGEKSLLALVADIARRLTLLNPERDNPLDGVGVVLIDEIDLHLHPSWQQVIVSRLQSTFKNIQFIITTHSPQVCHAVSSDNIWLLKDGKKYSAPQGVQGAVSSWVLKNLFEVEVRPPEDEFTKILDEYEKLVYSDEYESERAKELYSRLQGNFGSDYEVLVQLRQYIENREWEKEIDQDK</sequence>
<feature type="coiled-coil region" evidence="3">
    <location>
        <begin position="249"/>
        <end position="313"/>
    </location>
</feature>
<dbReference type="InterPro" id="IPR027417">
    <property type="entry name" value="P-loop_NTPase"/>
</dbReference>
<keyword evidence="2 5" id="KW-0067">ATP-binding</keyword>
<keyword evidence="6" id="KW-1185">Reference proteome</keyword>
<dbReference type="GO" id="GO:0006302">
    <property type="term" value="P:double-strand break repair"/>
    <property type="evidence" value="ECO:0007669"/>
    <property type="project" value="TreeGrafter"/>
</dbReference>
<dbReference type="STRING" id="173990.SAMN05660691_03582"/>
<dbReference type="InterPro" id="IPR017871">
    <property type="entry name" value="ABC_transporter-like_CS"/>
</dbReference>
<dbReference type="EMBL" id="FNXF01000018">
    <property type="protein sequence ID" value="SEI09521.1"/>
    <property type="molecule type" value="Genomic_DNA"/>
</dbReference>
<dbReference type="SMART" id="SM00382">
    <property type="entry name" value="AAA"/>
    <property type="match status" value="1"/>
</dbReference>
<dbReference type="InterPro" id="IPR041685">
    <property type="entry name" value="AAA_GajA/Old/RecF-like"/>
</dbReference>
<name>A0A1H6NG99_9GAMM</name>
<dbReference type="NCBIfam" id="NF041760">
    <property type="entry name" value="PtuA"/>
    <property type="match status" value="1"/>
</dbReference>
<evidence type="ECO:0000256" key="2">
    <source>
        <dbReference type="ARBA" id="ARBA00022840"/>
    </source>
</evidence>
<dbReference type="GO" id="GO:0005524">
    <property type="term" value="F:ATP binding"/>
    <property type="evidence" value="ECO:0007669"/>
    <property type="project" value="UniProtKB-KW"/>
</dbReference>
<dbReference type="InterPro" id="IPR003593">
    <property type="entry name" value="AAA+_ATPase"/>
</dbReference>
<dbReference type="PROSITE" id="PS00211">
    <property type="entry name" value="ABC_TRANSPORTER_1"/>
    <property type="match status" value="1"/>
</dbReference>
<gene>
    <name evidence="5" type="ORF">SAMN05660691_03582</name>
</gene>
<evidence type="ECO:0000256" key="1">
    <source>
        <dbReference type="ARBA" id="ARBA00022741"/>
    </source>
</evidence>
<accession>A0A1H6NG99</accession>
<dbReference type="GO" id="GO:0000731">
    <property type="term" value="P:DNA synthesis involved in DNA repair"/>
    <property type="evidence" value="ECO:0007669"/>
    <property type="project" value="TreeGrafter"/>
</dbReference>
<evidence type="ECO:0000256" key="3">
    <source>
        <dbReference type="SAM" id="Coils"/>
    </source>
</evidence>
<dbReference type="CDD" id="cd00267">
    <property type="entry name" value="ABC_ATPase"/>
    <property type="match status" value="1"/>
</dbReference>
<dbReference type="GO" id="GO:0016887">
    <property type="term" value="F:ATP hydrolysis activity"/>
    <property type="evidence" value="ECO:0007669"/>
    <property type="project" value="InterPro"/>
</dbReference>
<keyword evidence="1" id="KW-0547">Nucleotide-binding</keyword>
<evidence type="ECO:0000313" key="5">
    <source>
        <dbReference type="EMBL" id="SEI09521.1"/>
    </source>
</evidence>